<dbReference type="Pfam" id="PF03108">
    <property type="entry name" value="DBD_Tnp_Mut"/>
    <property type="match status" value="1"/>
</dbReference>
<feature type="compositionally biased region" description="Polar residues" evidence="1">
    <location>
        <begin position="947"/>
        <end position="969"/>
    </location>
</feature>
<dbReference type="PANTHER" id="PTHR31973">
    <property type="entry name" value="POLYPROTEIN, PUTATIVE-RELATED"/>
    <property type="match status" value="1"/>
</dbReference>
<evidence type="ECO:0000313" key="4">
    <source>
        <dbReference type="EMBL" id="KAL0407957.1"/>
    </source>
</evidence>
<feature type="compositionally biased region" description="Polar residues" evidence="1">
    <location>
        <begin position="304"/>
        <end position="315"/>
    </location>
</feature>
<feature type="region of interest" description="Disordered" evidence="1">
    <location>
        <begin position="797"/>
        <end position="831"/>
    </location>
</feature>
<feature type="compositionally biased region" description="Acidic residues" evidence="1">
    <location>
        <begin position="237"/>
        <end position="253"/>
    </location>
</feature>
<feature type="compositionally biased region" description="Acidic residues" evidence="1">
    <location>
        <begin position="178"/>
        <end position="190"/>
    </location>
</feature>
<feature type="compositionally biased region" description="Low complexity" evidence="1">
    <location>
        <begin position="274"/>
        <end position="283"/>
    </location>
</feature>
<name>A0AAW2TTT6_SESRA</name>
<dbReference type="PANTHER" id="PTHR31973:SF187">
    <property type="entry name" value="MUTATOR TRANSPOSASE MUDRA PROTEIN"/>
    <property type="match status" value="1"/>
</dbReference>
<organism evidence="4">
    <name type="scientific">Sesamum radiatum</name>
    <name type="common">Black benniseed</name>
    <dbReference type="NCBI Taxonomy" id="300843"/>
    <lineage>
        <taxon>Eukaryota</taxon>
        <taxon>Viridiplantae</taxon>
        <taxon>Streptophyta</taxon>
        <taxon>Embryophyta</taxon>
        <taxon>Tracheophyta</taxon>
        <taxon>Spermatophyta</taxon>
        <taxon>Magnoliopsida</taxon>
        <taxon>eudicotyledons</taxon>
        <taxon>Gunneridae</taxon>
        <taxon>Pentapetalae</taxon>
        <taxon>asterids</taxon>
        <taxon>lamiids</taxon>
        <taxon>Lamiales</taxon>
        <taxon>Pedaliaceae</taxon>
        <taxon>Sesamum</taxon>
    </lineage>
</organism>
<reference evidence="4" key="1">
    <citation type="submission" date="2020-06" db="EMBL/GenBank/DDBJ databases">
        <authorList>
            <person name="Li T."/>
            <person name="Hu X."/>
            <person name="Zhang T."/>
            <person name="Song X."/>
            <person name="Zhang H."/>
            <person name="Dai N."/>
            <person name="Sheng W."/>
            <person name="Hou X."/>
            <person name="Wei L."/>
        </authorList>
    </citation>
    <scope>NUCLEOTIDE SEQUENCE</scope>
    <source>
        <strain evidence="4">G02</strain>
        <tissue evidence="4">Leaf</tissue>
    </source>
</reference>
<dbReference type="AlphaFoldDB" id="A0AAW2TTT6"/>
<feature type="region of interest" description="Disordered" evidence="1">
    <location>
        <begin position="353"/>
        <end position="377"/>
    </location>
</feature>
<feature type="compositionally biased region" description="Gly residues" evidence="1">
    <location>
        <begin position="225"/>
        <end position="234"/>
    </location>
</feature>
<dbReference type="InterPro" id="IPR018289">
    <property type="entry name" value="MULE_transposase_dom"/>
</dbReference>
<feature type="region of interest" description="Disordered" evidence="1">
    <location>
        <begin position="910"/>
        <end position="1017"/>
    </location>
</feature>
<comment type="caution">
    <text evidence="4">The sequence shown here is derived from an EMBL/GenBank/DDBJ whole genome shotgun (WGS) entry which is preliminary data.</text>
</comment>
<evidence type="ECO:0000259" key="3">
    <source>
        <dbReference type="Pfam" id="PF10551"/>
    </source>
</evidence>
<gene>
    <name evidence="4" type="ORF">Sradi_1730100</name>
</gene>
<feature type="compositionally biased region" description="Polar residues" evidence="1">
    <location>
        <begin position="1000"/>
        <end position="1017"/>
    </location>
</feature>
<feature type="compositionally biased region" description="Gly residues" evidence="1">
    <location>
        <begin position="254"/>
        <end position="271"/>
    </location>
</feature>
<protein>
    <submittedName>
        <fullName evidence="4">Uncharacterized protein</fullName>
    </submittedName>
</protein>
<evidence type="ECO:0000259" key="2">
    <source>
        <dbReference type="Pfam" id="PF03108"/>
    </source>
</evidence>
<proteinExistence type="predicted"/>
<feature type="compositionally biased region" description="Basic and acidic residues" evidence="1">
    <location>
        <begin position="358"/>
        <end position="372"/>
    </location>
</feature>
<accession>A0AAW2TTT6</accession>
<feature type="region of interest" description="Disordered" evidence="1">
    <location>
        <begin position="177"/>
        <end position="315"/>
    </location>
</feature>
<reference evidence="4" key="2">
    <citation type="journal article" date="2024" name="Plant">
        <title>Genomic evolution and insights into agronomic trait innovations of Sesamum species.</title>
        <authorList>
            <person name="Miao H."/>
            <person name="Wang L."/>
            <person name="Qu L."/>
            <person name="Liu H."/>
            <person name="Sun Y."/>
            <person name="Le M."/>
            <person name="Wang Q."/>
            <person name="Wei S."/>
            <person name="Zheng Y."/>
            <person name="Lin W."/>
            <person name="Duan Y."/>
            <person name="Cao H."/>
            <person name="Xiong S."/>
            <person name="Wang X."/>
            <person name="Wei L."/>
            <person name="Li C."/>
            <person name="Ma Q."/>
            <person name="Ju M."/>
            <person name="Zhao R."/>
            <person name="Li G."/>
            <person name="Mu C."/>
            <person name="Tian Q."/>
            <person name="Mei H."/>
            <person name="Zhang T."/>
            <person name="Gao T."/>
            <person name="Zhang H."/>
        </authorList>
    </citation>
    <scope>NUCLEOTIDE SEQUENCE</scope>
    <source>
        <strain evidence="4">G02</strain>
    </source>
</reference>
<dbReference type="EMBL" id="JACGWJ010000007">
    <property type="protein sequence ID" value="KAL0407957.1"/>
    <property type="molecule type" value="Genomic_DNA"/>
</dbReference>
<feature type="domain" description="Transposase MuDR plant" evidence="2">
    <location>
        <begin position="412"/>
        <end position="475"/>
    </location>
</feature>
<dbReference type="InterPro" id="IPR004332">
    <property type="entry name" value="Transposase_MuDR"/>
</dbReference>
<dbReference type="Pfam" id="PF10551">
    <property type="entry name" value="MULE"/>
    <property type="match status" value="1"/>
</dbReference>
<feature type="domain" description="MULE transposase" evidence="3">
    <location>
        <begin position="607"/>
        <end position="702"/>
    </location>
</feature>
<sequence length="1064" mass="119136">MVLDDFADFDVVWVGGVIEWVPRIRYVGGIRVWFPNVDRERLYYGDLLDMYVKAGGKGLNVVIYFCLPGHTLENGIRMLNGDEGIRELLLTFKGLSVIPIYFEEKQGPLLVVDSQGNVLSQDEQIPYLPYNAPNTHDATNAPEIDEATNAPYIDENNPSPIHNPIPTSPLFEGAETSFTEEGEGGGDCAEDGERGFEGAENYERDGEGAENGEGGFQWGFEGVENGEGGLGWGFEGAENDVEGAGNDEGDGEGAENGGTGVDGAENGGGDAEGAENGENGIDGAENDGGDAEGAENGEGDGEGSSSSDSTASQCPSWLLEDLEGPLDDDIFEHRPPDHTRKLFKAIRSFVREQRKKKKAEEEQRQEDERNLRGEGWFSDASVEDDIESLRGSDNEDPCFPVWNERMNFDNEELSVGMKFPTREKYREVLRDWAVRRGWDLKFQHNETKKITATCKHGCDWRIHASQVMKTTTFQIKSIKGKHTCAHRTENKQANYKYLGKRIENIIRDNPSEGLISLKNKIRRDVQVDCSLHKVYRAKRYALQLIKGNIKLQYERLYDYCSTVCKYNPGSTLVLKVDRDLSPPVLQRMYYCLSGLREGFLNGCRPIIGLDGCFLKSLYRGQLLTAIGRDGNDNIYPIAMAYVEIEKFDSWEWFLKLLLRDIGSAEERGWAFISDRQKGLLEAVSSLAPNAEHRFCLRHMYNNFKAKFKGQQLKKLFWKAASTYNVKQHLRVMKEIERVSPKVGSVQTAFEWLSEVPVHHWARLNVEDYVDSVFKKEKYLAVYNHMINPVPGMHDFEESPLGKVAPPSVKSKVGRPKKHPNVPTNGSGTSHAAEIPSNAAINLNEIPACNNQTGLSQNEHIFPFSEMPQTSQFMTSSQGSQSRTNEIPQASQFMTSSQGSQSKTNEMPSIFHKLRRPSFTQPTTSRPRFVPPRSSQFTSPLEIPLQPAQISTATQPPSNSNAQMHQSLQPSDRPVQQAPKRRKQSAPVSKTTKMQKIGEGSSINSSFQRQSGSYTRPTLSSQLKSIFTSYRRAQCQIHPKHKKHQGRGIDILTCTSFFLAKGFVI</sequence>
<evidence type="ECO:0000256" key="1">
    <source>
        <dbReference type="SAM" id="MobiDB-lite"/>
    </source>
</evidence>
<feature type="compositionally biased region" description="Acidic residues" evidence="1">
    <location>
        <begin position="284"/>
        <end position="301"/>
    </location>
</feature>
<feature type="compositionally biased region" description="Basic and acidic residues" evidence="1">
    <location>
        <begin position="191"/>
        <end position="207"/>
    </location>
</feature>